<dbReference type="Pfam" id="PF09997">
    <property type="entry name" value="DUF2238"/>
    <property type="match status" value="1"/>
</dbReference>
<protein>
    <submittedName>
        <fullName evidence="2">Membrane protein</fullName>
    </submittedName>
</protein>
<feature type="transmembrane region" description="Helical" evidence="1">
    <location>
        <begin position="129"/>
        <end position="155"/>
    </location>
</feature>
<dbReference type="PIRSF" id="PIRSF020606">
    <property type="entry name" value="UCP020606"/>
    <property type="match status" value="1"/>
</dbReference>
<evidence type="ECO:0000313" key="2">
    <source>
        <dbReference type="EMBL" id="TCW33540.1"/>
    </source>
</evidence>
<name>A0ABY2D0E0_GULMO</name>
<feature type="transmembrane region" description="Helical" evidence="1">
    <location>
        <begin position="7"/>
        <end position="23"/>
    </location>
</feature>
<dbReference type="EMBL" id="SMDA01000001">
    <property type="protein sequence ID" value="TCW33540.1"/>
    <property type="molecule type" value="Genomic_DNA"/>
</dbReference>
<gene>
    <name evidence="2" type="ORF">EV669_10156</name>
</gene>
<accession>A0ABY2D0E0</accession>
<dbReference type="RefSeq" id="WP_132097593.1">
    <property type="nucleotide sequence ID" value="NZ_SMDA01000001.1"/>
</dbReference>
<keyword evidence="1" id="KW-1133">Transmembrane helix</keyword>
<dbReference type="InterPro" id="IPR014509">
    <property type="entry name" value="YjdF-like"/>
</dbReference>
<organism evidence="2 3">
    <name type="scientific">Gulbenkiania mobilis</name>
    <dbReference type="NCBI Taxonomy" id="397457"/>
    <lineage>
        <taxon>Bacteria</taxon>
        <taxon>Pseudomonadati</taxon>
        <taxon>Pseudomonadota</taxon>
        <taxon>Betaproteobacteria</taxon>
        <taxon>Neisseriales</taxon>
        <taxon>Chromobacteriaceae</taxon>
        <taxon>Gulbenkiania</taxon>
    </lineage>
</organism>
<comment type="caution">
    <text evidence="2">The sequence shown here is derived from an EMBL/GenBank/DDBJ whole genome shotgun (WGS) entry which is preliminary data.</text>
</comment>
<evidence type="ECO:0000256" key="1">
    <source>
        <dbReference type="SAM" id="Phobius"/>
    </source>
</evidence>
<sequence>MSDTPRPWLPFGLVALVAVWSFIAPHDRATWWMEALPAVVGLPLVLVLWPRFPWTRLAVWLMAVHAIILLVGAHYTYALTPLGFWLQEAFDLSRNHYDRLGHLAQGFIPAILAREVLGRRLRLGRGWLLFLSTCFCLAFSALYELIEWAAALALGEGADAFLATQGDPWDTQWDMFLALTGALAAQGLLGHLHDRQLARM</sequence>
<proteinExistence type="predicted"/>
<dbReference type="InterPro" id="IPR058534">
    <property type="entry name" value="YjdF"/>
</dbReference>
<reference evidence="2 3" key="1">
    <citation type="submission" date="2019-03" db="EMBL/GenBank/DDBJ databases">
        <title>Genomic Encyclopedia of Type Strains, Phase IV (KMG-IV): sequencing the most valuable type-strain genomes for metagenomic binning, comparative biology and taxonomic classification.</title>
        <authorList>
            <person name="Goeker M."/>
        </authorList>
    </citation>
    <scope>NUCLEOTIDE SEQUENCE [LARGE SCALE GENOMIC DNA]</scope>
    <source>
        <strain evidence="2 3">DSM 18507</strain>
    </source>
</reference>
<keyword evidence="1" id="KW-0472">Membrane</keyword>
<feature type="transmembrane region" description="Helical" evidence="1">
    <location>
        <begin position="57"/>
        <end position="80"/>
    </location>
</feature>
<keyword evidence="1" id="KW-0812">Transmembrane</keyword>
<keyword evidence="3" id="KW-1185">Reference proteome</keyword>
<dbReference type="Proteomes" id="UP000294801">
    <property type="component" value="Unassembled WGS sequence"/>
</dbReference>
<feature type="transmembrane region" description="Helical" evidence="1">
    <location>
        <begin position="29"/>
        <end position="50"/>
    </location>
</feature>
<feature type="transmembrane region" description="Helical" evidence="1">
    <location>
        <begin position="175"/>
        <end position="192"/>
    </location>
</feature>
<feature type="transmembrane region" description="Helical" evidence="1">
    <location>
        <begin position="100"/>
        <end position="117"/>
    </location>
</feature>
<evidence type="ECO:0000313" key="3">
    <source>
        <dbReference type="Proteomes" id="UP000294801"/>
    </source>
</evidence>